<proteinExistence type="predicted"/>
<evidence type="ECO:0000313" key="2">
    <source>
        <dbReference type="EMBL" id="KAE9384045.1"/>
    </source>
</evidence>
<protein>
    <submittedName>
        <fullName evidence="2">Uncharacterized protein</fullName>
    </submittedName>
</protein>
<keyword evidence="1" id="KW-0812">Transmembrane</keyword>
<feature type="transmembrane region" description="Helical" evidence="1">
    <location>
        <begin position="83"/>
        <end position="113"/>
    </location>
</feature>
<keyword evidence="3" id="KW-1185">Reference proteome</keyword>
<dbReference type="Proteomes" id="UP000799118">
    <property type="component" value="Unassembled WGS sequence"/>
</dbReference>
<reference evidence="2" key="1">
    <citation type="journal article" date="2019" name="Environ. Microbiol.">
        <title>Fungal ecological strategies reflected in gene transcription - a case study of two litter decomposers.</title>
        <authorList>
            <person name="Barbi F."/>
            <person name="Kohler A."/>
            <person name="Barry K."/>
            <person name="Baskaran P."/>
            <person name="Daum C."/>
            <person name="Fauchery L."/>
            <person name="Ihrmark K."/>
            <person name="Kuo A."/>
            <person name="LaButti K."/>
            <person name="Lipzen A."/>
            <person name="Morin E."/>
            <person name="Grigoriev I.V."/>
            <person name="Henrissat B."/>
            <person name="Lindahl B."/>
            <person name="Martin F."/>
        </authorList>
    </citation>
    <scope>NUCLEOTIDE SEQUENCE</scope>
    <source>
        <strain evidence="2">JB14</strain>
    </source>
</reference>
<organism evidence="2 3">
    <name type="scientific">Gymnopus androsaceus JB14</name>
    <dbReference type="NCBI Taxonomy" id="1447944"/>
    <lineage>
        <taxon>Eukaryota</taxon>
        <taxon>Fungi</taxon>
        <taxon>Dikarya</taxon>
        <taxon>Basidiomycota</taxon>
        <taxon>Agaricomycotina</taxon>
        <taxon>Agaricomycetes</taxon>
        <taxon>Agaricomycetidae</taxon>
        <taxon>Agaricales</taxon>
        <taxon>Marasmiineae</taxon>
        <taxon>Omphalotaceae</taxon>
        <taxon>Gymnopus</taxon>
    </lineage>
</organism>
<sequence>RKPCALLDSYGYIAGVLGGSPHGTDWPKVNEEASNTCRNARSMLPFTEKQSNHRRTDAPAVAIGVSFGGGAKRPGNLKQSSQTALLVMTMLLGTLAFAWIAGFANCLLMAYAFQCYDYSKSMLDSLFVWNPRLRRLFKNSAWAACTVNFGPFSISYPHVDAANLCFGWCAITALGDFDPDRGGHLILWDLGLFIRFSPGATILIPSALLVHSNIPIAAHEERFSFVQYSSAGLFRWVENGFMSDADFDRTANAEQSSRRKTERGNRWSSGLRLFSRWADIQAGNWKGV</sequence>
<feature type="non-terminal residue" evidence="2">
    <location>
        <position position="1"/>
    </location>
</feature>
<dbReference type="OrthoDB" id="3025143at2759"/>
<dbReference type="Gene3D" id="3.60.130.30">
    <property type="match status" value="1"/>
</dbReference>
<evidence type="ECO:0000313" key="3">
    <source>
        <dbReference type="Proteomes" id="UP000799118"/>
    </source>
</evidence>
<dbReference type="AlphaFoldDB" id="A0A6A4GFC7"/>
<name>A0A6A4GFC7_9AGAR</name>
<accession>A0A6A4GFC7</accession>
<dbReference type="EMBL" id="ML770236">
    <property type="protein sequence ID" value="KAE9384045.1"/>
    <property type="molecule type" value="Genomic_DNA"/>
</dbReference>
<evidence type="ECO:0000256" key="1">
    <source>
        <dbReference type="SAM" id="Phobius"/>
    </source>
</evidence>
<keyword evidence="1" id="KW-0472">Membrane</keyword>
<gene>
    <name evidence="2" type="ORF">BT96DRAFT_842852</name>
</gene>
<keyword evidence="1" id="KW-1133">Transmembrane helix</keyword>